<sequence length="198" mass="22731">MVDTNRILLNNIGDSSDDYWCLDRYEQFSMSNLSMNSDGDNSSNDALGDKLFHRNEIIMNPKASNPGMEYVYCDDRVTIKANYERIHTLLRLILSKSHLESSNRTLLEKAVLGFSIKHDFWIEKLHTDTLIEIASHNQNSIISFANLLAIIAHCCDSPIKYLLPPRIVIGKVRKYHESEIFVSVVFSMEFFKFDGFGT</sequence>
<organism evidence="2 4">
    <name type="scientific">Dracunculus medinensis</name>
    <name type="common">Guinea worm</name>
    <dbReference type="NCBI Taxonomy" id="318479"/>
    <lineage>
        <taxon>Eukaryota</taxon>
        <taxon>Metazoa</taxon>
        <taxon>Ecdysozoa</taxon>
        <taxon>Nematoda</taxon>
        <taxon>Chromadorea</taxon>
        <taxon>Rhabditida</taxon>
        <taxon>Spirurina</taxon>
        <taxon>Dracunculoidea</taxon>
        <taxon>Dracunculidae</taxon>
        <taxon>Dracunculus</taxon>
    </lineage>
</organism>
<evidence type="ECO:0000313" key="4">
    <source>
        <dbReference type="WBParaSite" id="DME_0000647801-mRNA-1"/>
    </source>
</evidence>
<evidence type="ECO:0000313" key="3">
    <source>
        <dbReference type="Proteomes" id="UP000274756"/>
    </source>
</evidence>
<dbReference type="Proteomes" id="UP000274756">
    <property type="component" value="Unassembled WGS sequence"/>
</dbReference>
<proteinExistence type="predicted"/>
<dbReference type="WBParaSite" id="DME_0000647801-mRNA-1">
    <property type="protein sequence ID" value="DME_0000647801-mRNA-1"/>
    <property type="gene ID" value="DME_0000647801"/>
</dbReference>
<keyword evidence="3" id="KW-1185">Reference proteome</keyword>
<dbReference type="Proteomes" id="UP000038040">
    <property type="component" value="Unplaced"/>
</dbReference>
<reference evidence="4" key="1">
    <citation type="submission" date="2017-02" db="UniProtKB">
        <authorList>
            <consortium name="WormBaseParasite"/>
        </authorList>
    </citation>
    <scope>IDENTIFICATION</scope>
</reference>
<accession>A0A0N4UG75</accession>
<gene>
    <name evidence="1" type="ORF">DME_LOCUS9589</name>
</gene>
<evidence type="ECO:0000313" key="2">
    <source>
        <dbReference type="Proteomes" id="UP000038040"/>
    </source>
</evidence>
<dbReference type="EMBL" id="UYYG01001186">
    <property type="protein sequence ID" value="VDN59616.1"/>
    <property type="molecule type" value="Genomic_DNA"/>
</dbReference>
<protein>
    <submittedName>
        <fullName evidence="1 4">Uncharacterized protein</fullName>
    </submittedName>
</protein>
<reference evidence="1 3" key="2">
    <citation type="submission" date="2018-11" db="EMBL/GenBank/DDBJ databases">
        <authorList>
            <consortium name="Pathogen Informatics"/>
        </authorList>
    </citation>
    <scope>NUCLEOTIDE SEQUENCE [LARGE SCALE GENOMIC DNA]</scope>
</reference>
<name>A0A0N4UG75_DRAME</name>
<evidence type="ECO:0000313" key="1">
    <source>
        <dbReference type="EMBL" id="VDN59616.1"/>
    </source>
</evidence>
<dbReference type="AlphaFoldDB" id="A0A0N4UG75"/>